<evidence type="ECO:0000313" key="8">
    <source>
        <dbReference type="Proteomes" id="UP001300261"/>
    </source>
</evidence>
<comment type="caution">
    <text evidence="7">The sequence shown here is derived from an EMBL/GenBank/DDBJ whole genome shotgun (WGS) entry which is preliminary data.</text>
</comment>
<sequence>MPALREAVRSACFGGTLTGAALAFLIAAPAAHAGENHQVVIERFVFSPATLTITRGDTVEFVNTDPAPHTATEDDTLWDTGELKKGQSARIEFPDAGTSTYYCVFHPNMKAEIVVIEN</sequence>
<comment type="subcellular location">
    <subcellularLocation>
        <location evidence="1">Periplasm</location>
    </subcellularLocation>
</comment>
<dbReference type="InterPro" id="IPR052721">
    <property type="entry name" value="ET_Amicyanin"/>
</dbReference>
<evidence type="ECO:0000256" key="5">
    <source>
        <dbReference type="SAM" id="SignalP"/>
    </source>
</evidence>
<dbReference type="Gene3D" id="2.60.40.420">
    <property type="entry name" value="Cupredoxins - blue copper proteins"/>
    <property type="match status" value="1"/>
</dbReference>
<name>A0ABT3R4A6_9HYPH</name>
<feature type="signal peptide" evidence="5">
    <location>
        <begin position="1"/>
        <end position="33"/>
    </location>
</feature>
<organism evidence="7 8">
    <name type="scientific">Roseibium salinum</name>
    <dbReference type="NCBI Taxonomy" id="1604349"/>
    <lineage>
        <taxon>Bacteria</taxon>
        <taxon>Pseudomonadati</taxon>
        <taxon>Pseudomonadota</taxon>
        <taxon>Alphaproteobacteria</taxon>
        <taxon>Hyphomicrobiales</taxon>
        <taxon>Stappiaceae</taxon>
        <taxon>Roseibium</taxon>
    </lineage>
</organism>
<dbReference type="CDD" id="cd13921">
    <property type="entry name" value="Amicyanin"/>
    <property type="match status" value="1"/>
</dbReference>
<feature type="chain" id="PRO_5045525048" evidence="5">
    <location>
        <begin position="34"/>
        <end position="118"/>
    </location>
</feature>
<feature type="domain" description="EfeO-type cupredoxin-like" evidence="6">
    <location>
        <begin position="20"/>
        <end position="115"/>
    </location>
</feature>
<dbReference type="PRINTS" id="PR00155">
    <property type="entry name" value="AMICYANIN"/>
</dbReference>
<dbReference type="PANTHER" id="PTHR36507:SF1">
    <property type="entry name" value="BLL1555 PROTEIN"/>
    <property type="match status" value="1"/>
</dbReference>
<evidence type="ECO:0000256" key="4">
    <source>
        <dbReference type="ARBA" id="ARBA00022982"/>
    </source>
</evidence>
<evidence type="ECO:0000256" key="3">
    <source>
        <dbReference type="ARBA" id="ARBA00022764"/>
    </source>
</evidence>
<evidence type="ECO:0000256" key="1">
    <source>
        <dbReference type="ARBA" id="ARBA00004418"/>
    </source>
</evidence>
<reference evidence="7 8" key="1">
    <citation type="journal article" date="2016" name="Int. J. Syst. Evol. Microbiol.">
        <title>Labrenzia salina sp. nov., isolated from the rhizosphere of the halophyte Arthrocnemum macrostachyum.</title>
        <authorList>
            <person name="Camacho M."/>
            <person name="Redondo-Gomez S."/>
            <person name="Rodriguez-Llorente I."/>
            <person name="Rohde M."/>
            <person name="Sproer C."/>
            <person name="Schumann P."/>
            <person name="Klenk H.P."/>
            <person name="Montero-Calasanz M.D.C."/>
        </authorList>
    </citation>
    <scope>NUCLEOTIDE SEQUENCE [LARGE SCALE GENOMIC DNA]</scope>
    <source>
        <strain evidence="7 8">DSM 29163</strain>
    </source>
</reference>
<keyword evidence="5" id="KW-0732">Signal</keyword>
<keyword evidence="3" id="KW-0574">Periplasm</keyword>
<dbReference type="Proteomes" id="UP001300261">
    <property type="component" value="Unassembled WGS sequence"/>
</dbReference>
<dbReference type="PANTHER" id="PTHR36507">
    <property type="entry name" value="BLL1555 PROTEIN"/>
    <property type="match status" value="1"/>
</dbReference>
<keyword evidence="8" id="KW-1185">Reference proteome</keyword>
<protein>
    <submittedName>
        <fullName evidence="7">Cupredoxin family copper-binding protein</fullName>
    </submittedName>
</protein>
<dbReference type="Pfam" id="PF13473">
    <property type="entry name" value="Cupredoxin_1"/>
    <property type="match status" value="1"/>
</dbReference>
<dbReference type="InterPro" id="IPR035668">
    <property type="entry name" value="Amicyanin"/>
</dbReference>
<dbReference type="InterPro" id="IPR002386">
    <property type="entry name" value="Amicyanin/Pseudoazurin"/>
</dbReference>
<evidence type="ECO:0000313" key="7">
    <source>
        <dbReference type="EMBL" id="MCX2723976.1"/>
    </source>
</evidence>
<accession>A0ABT3R4A6</accession>
<keyword evidence="4" id="KW-0249">Electron transport</keyword>
<dbReference type="InterPro" id="IPR008972">
    <property type="entry name" value="Cupredoxin"/>
</dbReference>
<dbReference type="RefSeq" id="WP_265963727.1">
    <property type="nucleotide sequence ID" value="NZ_JAPEVI010000003.1"/>
</dbReference>
<evidence type="ECO:0000259" key="6">
    <source>
        <dbReference type="Pfam" id="PF13473"/>
    </source>
</evidence>
<dbReference type="EMBL" id="JAPEVI010000003">
    <property type="protein sequence ID" value="MCX2723976.1"/>
    <property type="molecule type" value="Genomic_DNA"/>
</dbReference>
<keyword evidence="2" id="KW-0813">Transport</keyword>
<evidence type="ECO:0000256" key="2">
    <source>
        <dbReference type="ARBA" id="ARBA00022448"/>
    </source>
</evidence>
<gene>
    <name evidence="7" type="ORF">ON753_16605</name>
</gene>
<dbReference type="SUPFAM" id="SSF49503">
    <property type="entry name" value="Cupredoxins"/>
    <property type="match status" value="1"/>
</dbReference>
<proteinExistence type="predicted"/>
<dbReference type="InterPro" id="IPR028096">
    <property type="entry name" value="EfeO_Cupredoxin"/>
</dbReference>